<keyword evidence="6" id="KW-1185">Reference proteome</keyword>
<gene>
    <name evidence="5" type="ORF">ACH5RR_029921</name>
</gene>
<dbReference type="InterPro" id="IPR006447">
    <property type="entry name" value="Myb_dom_plants"/>
</dbReference>
<dbReference type="InterPro" id="IPR001005">
    <property type="entry name" value="SANT/Myb"/>
</dbReference>
<comment type="caution">
    <text evidence="5">The sequence shown here is derived from an EMBL/GenBank/DDBJ whole genome shotgun (WGS) entry which is preliminary data.</text>
</comment>
<dbReference type="Pfam" id="PF00249">
    <property type="entry name" value="Myb_DNA-binding"/>
    <property type="match status" value="1"/>
</dbReference>
<evidence type="ECO:0000256" key="1">
    <source>
        <dbReference type="ARBA" id="ARBA00023015"/>
    </source>
</evidence>
<keyword evidence="1" id="KW-0805">Transcription regulation</keyword>
<dbReference type="SUPFAM" id="SSF46689">
    <property type="entry name" value="Homeodomain-like"/>
    <property type="match status" value="1"/>
</dbReference>
<proteinExistence type="predicted"/>
<dbReference type="Gene3D" id="1.10.10.60">
    <property type="entry name" value="Homeodomain-like"/>
    <property type="match status" value="1"/>
</dbReference>
<dbReference type="PANTHER" id="PTHR31499:SF43">
    <property type="entry name" value="MYB FAMILY TRANSCRIPTION FACTOR APL"/>
    <property type="match status" value="1"/>
</dbReference>
<sequence length="298" mass="33980">MEGKDSGKVVQSKKKFRLRWTKLLHDCFVKAVNQLGGAFEASPKDIVKVMGIKEITTNHIKSYLQRYRLSKEVYGTAYEKVACNVNTIQENEKRRNLARHTNEISRYIQPGRGKSPLNEEQTNFHKVSEEKAPKIIKRQNLQAKEATTTQYQLYHPATYNQPPNHPLRRCLTIYEAYPTIPQTQTATVEADYGYTSVNSTENKLHILKTAAIKPAIKSAGLLATTSSEEKELLSWPSVSMRDGFFVGKGIIKHQNYHDLTSRSVFQDESSKENKLVTTYERIDLNLSAQENRENGSID</sequence>
<evidence type="ECO:0000256" key="3">
    <source>
        <dbReference type="ARBA" id="ARBA00023242"/>
    </source>
</evidence>
<evidence type="ECO:0000256" key="2">
    <source>
        <dbReference type="ARBA" id="ARBA00023163"/>
    </source>
</evidence>
<accession>A0ABD2YWY1</accession>
<dbReference type="PANTHER" id="PTHR31499">
    <property type="entry name" value="MYB FAMILY TRANSCRIPTION FACTOR PHL11"/>
    <property type="match status" value="1"/>
</dbReference>
<protein>
    <recommendedName>
        <fullName evidence="4">Myb-like domain-containing protein</fullName>
    </recommendedName>
</protein>
<feature type="domain" description="Myb-like" evidence="4">
    <location>
        <begin position="17"/>
        <end position="68"/>
    </location>
</feature>
<keyword evidence="2" id="KW-0804">Transcription</keyword>
<dbReference type="NCBIfam" id="TIGR01557">
    <property type="entry name" value="myb_SHAQKYF"/>
    <property type="match status" value="1"/>
</dbReference>
<keyword evidence="3" id="KW-0539">Nucleus</keyword>
<evidence type="ECO:0000313" key="6">
    <source>
        <dbReference type="Proteomes" id="UP001630127"/>
    </source>
</evidence>
<name>A0ABD2YWY1_9GENT</name>
<evidence type="ECO:0000259" key="4">
    <source>
        <dbReference type="Pfam" id="PF00249"/>
    </source>
</evidence>
<organism evidence="5 6">
    <name type="scientific">Cinchona calisaya</name>
    <dbReference type="NCBI Taxonomy" id="153742"/>
    <lineage>
        <taxon>Eukaryota</taxon>
        <taxon>Viridiplantae</taxon>
        <taxon>Streptophyta</taxon>
        <taxon>Embryophyta</taxon>
        <taxon>Tracheophyta</taxon>
        <taxon>Spermatophyta</taxon>
        <taxon>Magnoliopsida</taxon>
        <taxon>eudicotyledons</taxon>
        <taxon>Gunneridae</taxon>
        <taxon>Pentapetalae</taxon>
        <taxon>asterids</taxon>
        <taxon>lamiids</taxon>
        <taxon>Gentianales</taxon>
        <taxon>Rubiaceae</taxon>
        <taxon>Cinchonoideae</taxon>
        <taxon>Cinchoneae</taxon>
        <taxon>Cinchona</taxon>
    </lineage>
</organism>
<evidence type="ECO:0000313" key="5">
    <source>
        <dbReference type="EMBL" id="KAL3510520.1"/>
    </source>
</evidence>
<dbReference type="InterPro" id="IPR046955">
    <property type="entry name" value="PHR1-like"/>
</dbReference>
<reference evidence="5 6" key="1">
    <citation type="submission" date="2024-11" db="EMBL/GenBank/DDBJ databases">
        <title>A near-complete genome assembly of Cinchona calisaya.</title>
        <authorList>
            <person name="Lian D.C."/>
            <person name="Zhao X.W."/>
            <person name="Wei L."/>
        </authorList>
    </citation>
    <scope>NUCLEOTIDE SEQUENCE [LARGE SCALE GENOMIC DNA]</scope>
    <source>
        <tissue evidence="5">Nenye</tissue>
    </source>
</reference>
<dbReference type="InterPro" id="IPR009057">
    <property type="entry name" value="Homeodomain-like_sf"/>
</dbReference>
<dbReference type="EMBL" id="JBJUIK010000012">
    <property type="protein sequence ID" value="KAL3510520.1"/>
    <property type="molecule type" value="Genomic_DNA"/>
</dbReference>
<dbReference type="Proteomes" id="UP001630127">
    <property type="component" value="Unassembled WGS sequence"/>
</dbReference>
<dbReference type="AlphaFoldDB" id="A0ABD2YWY1"/>